<organism evidence="1 2">
    <name type="scientific">Catharanthus roseus</name>
    <name type="common">Madagascar periwinkle</name>
    <name type="synonym">Vinca rosea</name>
    <dbReference type="NCBI Taxonomy" id="4058"/>
    <lineage>
        <taxon>Eukaryota</taxon>
        <taxon>Viridiplantae</taxon>
        <taxon>Streptophyta</taxon>
        <taxon>Embryophyta</taxon>
        <taxon>Tracheophyta</taxon>
        <taxon>Spermatophyta</taxon>
        <taxon>Magnoliopsida</taxon>
        <taxon>eudicotyledons</taxon>
        <taxon>Gunneridae</taxon>
        <taxon>Pentapetalae</taxon>
        <taxon>asterids</taxon>
        <taxon>lamiids</taxon>
        <taxon>Gentianales</taxon>
        <taxon>Apocynaceae</taxon>
        <taxon>Rauvolfioideae</taxon>
        <taxon>Vinceae</taxon>
        <taxon>Catharanthinae</taxon>
        <taxon>Catharanthus</taxon>
    </lineage>
</organism>
<sequence>MEGVIETEREEVDAELPLFPGLERLVLKDLPLLEMFASGSDISKWPALRIVEIMACPKRKISDTKSIKALETSNLKNFARSFFHQKLQGTRAEDEPEATNSESQSSNALHQERQLLKGSLCKSREVKSEVIQLDVPKLPCSEDGVCVFRNLTKLIIYNGDNVRYLLSPSITSEILSIQELGIEQGQLIEELIRDVEDEEKTDNLVLPQLMKLVLGKLENLRWFFHGDLGFSSLVDFTFYDSPRMKVVCCGTLCTAKTFEVKIWFRDGTSMIQLDPDIEGSQIAMKNEAEFSTTLVEDVEFVEMDNTPCTWSPTGLPLMIHFLMEAPSPGISSHPLSRIE</sequence>
<proteinExistence type="predicted"/>
<dbReference type="EMBL" id="CM044702">
    <property type="protein sequence ID" value="KAI5678409.1"/>
    <property type="molecule type" value="Genomic_DNA"/>
</dbReference>
<reference evidence="2" key="1">
    <citation type="journal article" date="2023" name="Nat. Plants">
        <title>Single-cell RNA sequencing provides a high-resolution roadmap for understanding the multicellular compartmentation of specialized metabolism.</title>
        <authorList>
            <person name="Sun S."/>
            <person name="Shen X."/>
            <person name="Li Y."/>
            <person name="Li Y."/>
            <person name="Wang S."/>
            <person name="Li R."/>
            <person name="Zhang H."/>
            <person name="Shen G."/>
            <person name="Guo B."/>
            <person name="Wei J."/>
            <person name="Xu J."/>
            <person name="St-Pierre B."/>
            <person name="Chen S."/>
            <person name="Sun C."/>
        </authorList>
    </citation>
    <scope>NUCLEOTIDE SEQUENCE [LARGE SCALE GENOMIC DNA]</scope>
</reference>
<evidence type="ECO:0000313" key="2">
    <source>
        <dbReference type="Proteomes" id="UP001060085"/>
    </source>
</evidence>
<gene>
    <name evidence="1" type="ORF">M9H77_09359</name>
</gene>
<accession>A0ACC0C0D0</accession>
<keyword evidence="2" id="KW-1185">Reference proteome</keyword>
<dbReference type="Proteomes" id="UP001060085">
    <property type="component" value="Linkage Group LG02"/>
</dbReference>
<name>A0ACC0C0D0_CATRO</name>
<evidence type="ECO:0000313" key="1">
    <source>
        <dbReference type="EMBL" id="KAI5678409.1"/>
    </source>
</evidence>
<protein>
    <submittedName>
        <fullName evidence="1">Uncharacterized protein</fullName>
    </submittedName>
</protein>
<comment type="caution">
    <text evidence="1">The sequence shown here is derived from an EMBL/GenBank/DDBJ whole genome shotgun (WGS) entry which is preliminary data.</text>
</comment>